<dbReference type="EMBL" id="WXXP01000438">
    <property type="protein sequence ID" value="NEK55343.1"/>
    <property type="molecule type" value="Genomic_DNA"/>
</dbReference>
<gene>
    <name evidence="1" type="ORF">GUK36_39605</name>
</gene>
<organism evidence="1 2">
    <name type="scientific">Rhizobium leguminosarum</name>
    <dbReference type="NCBI Taxonomy" id="384"/>
    <lineage>
        <taxon>Bacteria</taxon>
        <taxon>Pseudomonadati</taxon>
        <taxon>Pseudomonadota</taxon>
        <taxon>Alphaproteobacteria</taxon>
        <taxon>Hyphomicrobiales</taxon>
        <taxon>Rhizobiaceae</taxon>
        <taxon>Rhizobium/Agrobacterium group</taxon>
        <taxon>Rhizobium</taxon>
    </lineage>
</organism>
<keyword evidence="1" id="KW-0032">Aminotransferase</keyword>
<protein>
    <submittedName>
        <fullName evidence="1">PLP-dependent aminotransferase family protein</fullName>
    </submittedName>
</protein>
<sequence length="54" mass="5577">VAIAPGKSFHTADQGWTPAMRISLGSTTESELRTGLGIVASLAQGNPEELLLAI</sequence>
<name>A0A6P0DTG2_RHILE</name>
<dbReference type="GO" id="GO:0008483">
    <property type="term" value="F:transaminase activity"/>
    <property type="evidence" value="ECO:0007669"/>
    <property type="project" value="UniProtKB-KW"/>
</dbReference>
<evidence type="ECO:0000313" key="1">
    <source>
        <dbReference type="EMBL" id="NEK55343.1"/>
    </source>
</evidence>
<dbReference type="AlphaFoldDB" id="A0A6P0DTG2"/>
<keyword evidence="1" id="KW-0808">Transferase</keyword>
<feature type="non-terminal residue" evidence="1">
    <location>
        <position position="1"/>
    </location>
</feature>
<dbReference type="Proteomes" id="UP000471409">
    <property type="component" value="Unassembled WGS sequence"/>
</dbReference>
<comment type="caution">
    <text evidence="1">The sequence shown here is derived from an EMBL/GenBank/DDBJ whole genome shotgun (WGS) entry which is preliminary data.</text>
</comment>
<reference evidence="1 2" key="1">
    <citation type="submission" date="2020-01" db="EMBL/GenBank/DDBJ databases">
        <title>Rhizobium genotypes associated with high levels of biological nitrogen fixation by grain legumes in a temperate-maritime cropping system.</title>
        <authorList>
            <person name="Maluk M."/>
            <person name="Francesc Ferrando Molina F."/>
            <person name="Lopez Del Egido L."/>
            <person name="Lafos M."/>
            <person name="Langarica-Fuentes A."/>
            <person name="Gebre Yohannes G."/>
            <person name="Young M.W."/>
            <person name="Martin P."/>
            <person name="Gantlett R."/>
            <person name="Kenicer G."/>
            <person name="Hawes C."/>
            <person name="Begg G.S."/>
            <person name="Quilliam R.S."/>
            <person name="Squire G.R."/>
            <person name="Poole P.S."/>
            <person name="Young P.W."/>
            <person name="Iannetta P.M."/>
            <person name="James E.K."/>
        </authorList>
    </citation>
    <scope>NUCLEOTIDE SEQUENCE [LARGE SCALE GENOMIC DNA]</scope>
    <source>
        <strain evidence="1 2">JHI944</strain>
    </source>
</reference>
<accession>A0A6P0DTG2</accession>
<proteinExistence type="predicted"/>
<evidence type="ECO:0000313" key="2">
    <source>
        <dbReference type="Proteomes" id="UP000471409"/>
    </source>
</evidence>